<sequence length="101" mass="10946">MSNSHKSKQKGLVPAYGPRFAQVSLTPVPLRGHAATGHPWPDRSSPGIHAGRPTPQNLHSASRKGRQIKIKIQITSRSKADQMLAYALVAADEERSLRSSA</sequence>
<evidence type="ECO:0000313" key="2">
    <source>
        <dbReference type="EMBL" id="TWR98147.1"/>
    </source>
</evidence>
<dbReference type="AlphaFoldDB" id="A0A5C5Q1J8"/>
<protein>
    <submittedName>
        <fullName evidence="2">Uncharacterized protein</fullName>
    </submittedName>
</protein>
<accession>A0A5C5Q1J8</accession>
<gene>
    <name evidence="2" type="ORF">FJD37_05700</name>
</gene>
<name>A0A5C5Q1J8_9PSED</name>
<proteinExistence type="predicted"/>
<evidence type="ECO:0000313" key="3">
    <source>
        <dbReference type="Proteomes" id="UP000317901"/>
    </source>
</evidence>
<dbReference type="EMBL" id="VFIP01000007">
    <property type="protein sequence ID" value="TWR98147.1"/>
    <property type="molecule type" value="Genomic_DNA"/>
</dbReference>
<evidence type="ECO:0000256" key="1">
    <source>
        <dbReference type="SAM" id="MobiDB-lite"/>
    </source>
</evidence>
<feature type="region of interest" description="Disordered" evidence="1">
    <location>
        <begin position="30"/>
        <end position="66"/>
    </location>
</feature>
<organism evidence="2 3">
    <name type="scientific">Pseudomonas saxonica</name>
    <dbReference type="NCBI Taxonomy" id="2600598"/>
    <lineage>
        <taxon>Bacteria</taxon>
        <taxon>Pseudomonadati</taxon>
        <taxon>Pseudomonadota</taxon>
        <taxon>Gammaproteobacteria</taxon>
        <taxon>Pseudomonadales</taxon>
        <taxon>Pseudomonadaceae</taxon>
        <taxon>Pseudomonas</taxon>
    </lineage>
</organism>
<reference evidence="2 3" key="1">
    <citation type="submission" date="2019-06" db="EMBL/GenBank/DDBJ databases">
        <title>Pseudomonas bimorpha sp. nov. isolated from bovine raw milk and skim milk concentrate.</title>
        <authorList>
            <person name="Hofmann K."/>
            <person name="Huptas C."/>
            <person name="Doll E."/>
            <person name="Scherer S."/>
            <person name="Wenning M."/>
        </authorList>
    </citation>
    <scope>NUCLEOTIDE SEQUENCE [LARGE SCALE GENOMIC DNA]</scope>
    <source>
        <strain evidence="2 3">DSM 108990</strain>
    </source>
</reference>
<dbReference type="Proteomes" id="UP000317901">
    <property type="component" value="Unassembled WGS sequence"/>
</dbReference>
<comment type="caution">
    <text evidence="2">The sequence shown here is derived from an EMBL/GenBank/DDBJ whole genome shotgun (WGS) entry which is preliminary data.</text>
</comment>